<dbReference type="PANTHER" id="PTHR37287:SF1">
    <property type="entry name" value="INO EIGHTY SUBUNIT 1"/>
    <property type="match status" value="1"/>
</dbReference>
<dbReference type="STRING" id="13370.A0A448YMW3"/>
<evidence type="ECO:0000256" key="1">
    <source>
        <dbReference type="SAM" id="MobiDB-lite"/>
    </source>
</evidence>
<organism evidence="2 3">
    <name type="scientific">Brettanomyces naardenensis</name>
    <name type="common">Yeast</name>
    <dbReference type="NCBI Taxonomy" id="13370"/>
    <lineage>
        <taxon>Eukaryota</taxon>
        <taxon>Fungi</taxon>
        <taxon>Dikarya</taxon>
        <taxon>Ascomycota</taxon>
        <taxon>Saccharomycotina</taxon>
        <taxon>Pichiomycetes</taxon>
        <taxon>Pichiales</taxon>
        <taxon>Pichiaceae</taxon>
        <taxon>Brettanomyces</taxon>
    </lineage>
</organism>
<sequence>MSFDPVHDSIAVNKGTEDGSSQGSIFLASDDTIPPPSPVQGSAATAHPTSLTSLLNPEGPQTISSPITPENQTTSSPNTPEEKKTTLSDLLLYVPGGKPVETKKRRRRTSPNKKRKFFVKETQKEPDQKESRNYQTLLINSRARHLKKQDGEPYWRREIQFEFLLRLFFNNRRVFHNPYYDTNEPYDWPDHFRNVRNDDGTVSKNDGRMVTFFELYLITLLKSNKVSKILKDRMLLDINYALNFCVICLLVNIGRLNTTVNFDYEMKSQFRTYHPIPSLQVGSHLDVIDRFYKIDEEAIKHRLIEEDGIVVPKEIPVSPNPSESATFSSIRGGSGYTISTVKQLQDTPRIKSILKSINDLNSKIPKSYKEFVSGMSDDNKFNLNIVSLIFLLCVHEVEIGRAFFPEERELDEDEVQKMKDHHKPISTGSLFNDIWLRPDVKPQDKVNRFLWLLFLFKETGFKTDGILSNPFNRPDHGLKVQDFNPNAKIGEELTSHNKYINEKTRVIVPEISYIDLASGDDPLLNDDDTPAEVAFGERMKSLRLNFVKEQAHGPEQPDSQPEAFDESVISTTPRSILPDVETTSEPETTAAVLPSAEFSKVATSAAKASNGKAHDEAEYERVHFTAKQLAADDEPIRKRRLRGKLSFSDSKLRHKVKPSISSVEAGAADPYELEIMEEHYERSSLRKKKKKTLDLPIRLTRSQIEILLNSEIKAINANSKNAISKRHRNGVYSLFMKDLLDYKMDQIQLVRMKEGNLKVFDKIDPNMLASESQKSKENEEDKESDYDFGDYGEFKVHYFKELNRINIAMNHRELVKMRDSELKHEERVRRFKEATSFVDEAMKKLDV</sequence>
<dbReference type="Proteomes" id="UP000290900">
    <property type="component" value="Unassembled WGS sequence"/>
</dbReference>
<dbReference type="AlphaFoldDB" id="A0A448YMW3"/>
<keyword evidence="3" id="KW-1185">Reference proteome</keyword>
<proteinExistence type="predicted"/>
<dbReference type="FunCoup" id="A0A448YMW3">
    <property type="interactions" value="192"/>
</dbReference>
<dbReference type="EMBL" id="CAACVR010000021">
    <property type="protein sequence ID" value="VEU22227.1"/>
    <property type="molecule type" value="Genomic_DNA"/>
</dbReference>
<reference evidence="2 3" key="1">
    <citation type="submission" date="2018-12" db="EMBL/GenBank/DDBJ databases">
        <authorList>
            <person name="Tiukova I."/>
            <person name="Dainat J."/>
        </authorList>
    </citation>
    <scope>NUCLEOTIDE SEQUENCE [LARGE SCALE GENOMIC DNA]</scope>
</reference>
<gene>
    <name evidence="2" type="ORF">BRENAR_LOCUS2959</name>
</gene>
<feature type="compositionally biased region" description="Polar residues" evidence="1">
    <location>
        <begin position="39"/>
        <end position="79"/>
    </location>
</feature>
<feature type="compositionally biased region" description="Basic residues" evidence="1">
    <location>
        <begin position="103"/>
        <end position="117"/>
    </location>
</feature>
<dbReference type="InterPro" id="IPR038014">
    <property type="entry name" value="Ies1"/>
</dbReference>
<name>A0A448YMW3_BRENA</name>
<dbReference type="PANTHER" id="PTHR37287">
    <property type="entry name" value="INO EIGHTY SUBUNIT 1"/>
    <property type="match status" value="1"/>
</dbReference>
<protein>
    <submittedName>
        <fullName evidence="2">DEKNAAC103263</fullName>
    </submittedName>
</protein>
<feature type="region of interest" description="Disordered" evidence="1">
    <location>
        <begin position="1"/>
        <end position="131"/>
    </location>
</feature>
<feature type="compositionally biased region" description="Basic and acidic residues" evidence="1">
    <location>
        <begin position="118"/>
        <end position="131"/>
    </location>
</feature>
<dbReference type="GO" id="GO:0031011">
    <property type="term" value="C:Ino80 complex"/>
    <property type="evidence" value="ECO:0007669"/>
    <property type="project" value="InterPro"/>
</dbReference>
<evidence type="ECO:0000313" key="3">
    <source>
        <dbReference type="Proteomes" id="UP000290900"/>
    </source>
</evidence>
<dbReference type="OrthoDB" id="5413003at2759"/>
<accession>A0A448YMW3</accession>
<evidence type="ECO:0000313" key="2">
    <source>
        <dbReference type="EMBL" id="VEU22227.1"/>
    </source>
</evidence>
<dbReference type="InParanoid" id="A0A448YMW3"/>